<dbReference type="PANTHER" id="PTHR45453">
    <property type="entry name" value="PHOSPHATE REGULON SENSOR PROTEIN PHOR"/>
    <property type="match status" value="1"/>
</dbReference>
<keyword evidence="12" id="KW-1185">Reference proteome</keyword>
<evidence type="ECO:0000256" key="6">
    <source>
        <dbReference type="ARBA" id="ARBA00022777"/>
    </source>
</evidence>
<dbReference type="SMART" id="SM00387">
    <property type="entry name" value="HATPase_c"/>
    <property type="match status" value="1"/>
</dbReference>
<dbReference type="Gene3D" id="1.10.287.130">
    <property type="match status" value="1"/>
</dbReference>
<dbReference type="Gene3D" id="3.30.565.10">
    <property type="entry name" value="Histidine kinase-like ATPase, C-terminal domain"/>
    <property type="match status" value="1"/>
</dbReference>
<keyword evidence="9" id="KW-0812">Transmembrane</keyword>
<dbReference type="CDD" id="cd00082">
    <property type="entry name" value="HisKA"/>
    <property type="match status" value="1"/>
</dbReference>
<proteinExistence type="predicted"/>
<dbReference type="GO" id="GO:0000155">
    <property type="term" value="F:phosphorelay sensor kinase activity"/>
    <property type="evidence" value="ECO:0007669"/>
    <property type="project" value="InterPro"/>
</dbReference>
<evidence type="ECO:0000313" key="11">
    <source>
        <dbReference type="EMBL" id="MVX60887.1"/>
    </source>
</evidence>
<feature type="transmembrane region" description="Helical" evidence="9">
    <location>
        <begin position="20"/>
        <end position="42"/>
    </location>
</feature>
<organism evidence="11 12">
    <name type="scientific">Adlercreutzia mucosicola</name>
    <dbReference type="NCBI Taxonomy" id="580026"/>
    <lineage>
        <taxon>Bacteria</taxon>
        <taxon>Bacillati</taxon>
        <taxon>Actinomycetota</taxon>
        <taxon>Coriobacteriia</taxon>
        <taxon>Eggerthellales</taxon>
        <taxon>Eggerthellaceae</taxon>
        <taxon>Adlercreutzia</taxon>
    </lineage>
</organism>
<dbReference type="GO" id="GO:0005886">
    <property type="term" value="C:plasma membrane"/>
    <property type="evidence" value="ECO:0007669"/>
    <property type="project" value="UniProtKB-SubCell"/>
</dbReference>
<dbReference type="PANTHER" id="PTHR45453:SF1">
    <property type="entry name" value="PHOSPHATE REGULON SENSOR PROTEIN PHOR"/>
    <property type="match status" value="1"/>
</dbReference>
<name>A0A6N8JP37_9ACTN</name>
<dbReference type="InterPro" id="IPR036890">
    <property type="entry name" value="HATPase_C_sf"/>
</dbReference>
<feature type="domain" description="Histidine kinase" evidence="10">
    <location>
        <begin position="295"/>
        <end position="510"/>
    </location>
</feature>
<evidence type="ECO:0000313" key="12">
    <source>
        <dbReference type="Proteomes" id="UP000463388"/>
    </source>
</evidence>
<keyword evidence="9" id="KW-1133">Transmembrane helix</keyword>
<reference evidence="11 12" key="1">
    <citation type="submission" date="2019-12" db="EMBL/GenBank/DDBJ databases">
        <title>Microbes associate with the intestines of laboratory mice.</title>
        <authorList>
            <person name="Navarre W."/>
            <person name="Wong E."/>
        </authorList>
    </citation>
    <scope>NUCLEOTIDE SEQUENCE [LARGE SCALE GENOMIC DNA]</scope>
    <source>
        <strain evidence="11 12">NM66_B29</strain>
    </source>
</reference>
<dbReference type="Pfam" id="PF02518">
    <property type="entry name" value="HATPase_c"/>
    <property type="match status" value="1"/>
</dbReference>
<dbReference type="GO" id="GO:0016036">
    <property type="term" value="P:cellular response to phosphate starvation"/>
    <property type="evidence" value="ECO:0007669"/>
    <property type="project" value="TreeGrafter"/>
</dbReference>
<dbReference type="SUPFAM" id="SSF47384">
    <property type="entry name" value="Homodimeric domain of signal transducing histidine kinase"/>
    <property type="match status" value="1"/>
</dbReference>
<keyword evidence="7" id="KW-0902">Two-component regulatory system</keyword>
<dbReference type="GO" id="GO:0004721">
    <property type="term" value="F:phosphoprotein phosphatase activity"/>
    <property type="evidence" value="ECO:0007669"/>
    <property type="project" value="TreeGrafter"/>
</dbReference>
<sequence>MKPNKSAQSRALRRRYTVHFLLALLVYTAAFCSAMVILNITVVPKIADWIFETTSDDVYIDPANYLEEYSTEELLIDLLESYTDNGTRHTLLWVAPEYQEPLSEAGIQADDPQRERDADLEYPAHDQYPNNLIGEVRLSSMGFGSNAYETTVIELTPMYLAYSMATREAQAIEDRGGDWKWEQLSTEEGAPFHPFILRNTTFYNTARTLKIPCAILLYLLGCLAISLMEVRRALGYFDELSSAVVSLITDKLKPIKLTKDLSIAQDELNHIREESAASERAAEAAQKRNNELVAYLAHDIRTPLTSVIGFLSMVNGDERMPKDLQRFVYLASQKADSLQLLVDEFFDITRFNAQSISIERSQVGVMFLLQQLADEFYPQAKESNIQIVVTAPEEGKFCVDGEKLARALGNILKNALAYAASGTKLTIAARSTQEHWVITITNQGSEISTENIERVFEKFYRDDDARNTKAGGAGLGLAIAKEIVLAHKGAISAVSEHGTTSFVVELPINE</sequence>
<dbReference type="InterPro" id="IPR003594">
    <property type="entry name" value="HATPase_dom"/>
</dbReference>
<dbReference type="InterPro" id="IPR005467">
    <property type="entry name" value="His_kinase_dom"/>
</dbReference>
<comment type="subcellular location">
    <subcellularLocation>
        <location evidence="2">Cell membrane</location>
    </subcellularLocation>
</comment>
<dbReference type="AlphaFoldDB" id="A0A6N8JP37"/>
<comment type="caution">
    <text evidence="11">The sequence shown here is derived from an EMBL/GenBank/DDBJ whole genome shotgun (WGS) entry which is preliminary data.</text>
</comment>
<evidence type="ECO:0000259" key="10">
    <source>
        <dbReference type="PROSITE" id="PS50109"/>
    </source>
</evidence>
<evidence type="ECO:0000256" key="5">
    <source>
        <dbReference type="ARBA" id="ARBA00022679"/>
    </source>
</evidence>
<dbReference type="SMART" id="SM00388">
    <property type="entry name" value="HisKA"/>
    <property type="match status" value="1"/>
</dbReference>
<evidence type="ECO:0000256" key="8">
    <source>
        <dbReference type="ARBA" id="ARBA00039401"/>
    </source>
</evidence>
<dbReference type="SUPFAM" id="SSF55874">
    <property type="entry name" value="ATPase domain of HSP90 chaperone/DNA topoisomerase II/histidine kinase"/>
    <property type="match status" value="1"/>
</dbReference>
<accession>A0A6N8JP37</accession>
<evidence type="ECO:0000256" key="9">
    <source>
        <dbReference type="SAM" id="Phobius"/>
    </source>
</evidence>
<evidence type="ECO:0000256" key="1">
    <source>
        <dbReference type="ARBA" id="ARBA00000085"/>
    </source>
</evidence>
<dbReference type="Proteomes" id="UP000463388">
    <property type="component" value="Unassembled WGS sequence"/>
</dbReference>
<gene>
    <name evidence="11" type="ORF">GKZ27_05365</name>
</gene>
<dbReference type="PRINTS" id="PR00344">
    <property type="entry name" value="BCTRLSENSOR"/>
</dbReference>
<evidence type="ECO:0000256" key="4">
    <source>
        <dbReference type="ARBA" id="ARBA00022553"/>
    </source>
</evidence>
<comment type="catalytic activity">
    <reaction evidence="1">
        <text>ATP + protein L-histidine = ADP + protein N-phospho-L-histidine.</text>
        <dbReference type="EC" id="2.7.13.3"/>
    </reaction>
</comment>
<dbReference type="InterPro" id="IPR036097">
    <property type="entry name" value="HisK_dim/P_sf"/>
</dbReference>
<keyword evidence="9" id="KW-0472">Membrane</keyword>
<protein>
    <recommendedName>
        <fullName evidence="8">Sensor-like histidine kinase SenX3</fullName>
        <ecNumber evidence="3">2.7.13.3</ecNumber>
    </recommendedName>
</protein>
<evidence type="ECO:0000256" key="2">
    <source>
        <dbReference type="ARBA" id="ARBA00004236"/>
    </source>
</evidence>
<keyword evidence="5" id="KW-0808">Transferase</keyword>
<evidence type="ECO:0000256" key="3">
    <source>
        <dbReference type="ARBA" id="ARBA00012438"/>
    </source>
</evidence>
<evidence type="ECO:0000256" key="7">
    <source>
        <dbReference type="ARBA" id="ARBA00023012"/>
    </source>
</evidence>
<dbReference type="Pfam" id="PF00512">
    <property type="entry name" value="HisKA"/>
    <property type="match status" value="1"/>
</dbReference>
<dbReference type="EC" id="2.7.13.3" evidence="3"/>
<dbReference type="OrthoDB" id="9757990at2"/>
<dbReference type="FunFam" id="3.30.565.10:FF:000006">
    <property type="entry name" value="Sensor histidine kinase WalK"/>
    <property type="match status" value="1"/>
</dbReference>
<dbReference type="InterPro" id="IPR004358">
    <property type="entry name" value="Sig_transdc_His_kin-like_C"/>
</dbReference>
<dbReference type="RefSeq" id="WP_160345670.1">
    <property type="nucleotide sequence ID" value="NZ_WSRR01000009.1"/>
</dbReference>
<dbReference type="InterPro" id="IPR050351">
    <property type="entry name" value="BphY/WalK/GraS-like"/>
</dbReference>
<keyword evidence="4" id="KW-0597">Phosphoprotein</keyword>
<keyword evidence="6" id="KW-0418">Kinase</keyword>
<dbReference type="InterPro" id="IPR003661">
    <property type="entry name" value="HisK_dim/P_dom"/>
</dbReference>
<dbReference type="PROSITE" id="PS50109">
    <property type="entry name" value="HIS_KIN"/>
    <property type="match status" value="1"/>
</dbReference>
<dbReference type="EMBL" id="WSRR01000009">
    <property type="protein sequence ID" value="MVX60887.1"/>
    <property type="molecule type" value="Genomic_DNA"/>
</dbReference>